<protein>
    <submittedName>
        <fullName evidence="1">Uncharacterized protein</fullName>
    </submittedName>
</protein>
<organism evidence="1 2">
    <name type="scientific">Streblomastix strix</name>
    <dbReference type="NCBI Taxonomy" id="222440"/>
    <lineage>
        <taxon>Eukaryota</taxon>
        <taxon>Metamonada</taxon>
        <taxon>Preaxostyla</taxon>
        <taxon>Oxymonadida</taxon>
        <taxon>Streblomastigidae</taxon>
        <taxon>Streblomastix</taxon>
    </lineage>
</organism>
<evidence type="ECO:0000313" key="1">
    <source>
        <dbReference type="EMBL" id="KAA6364454.1"/>
    </source>
</evidence>
<proteinExistence type="predicted"/>
<evidence type="ECO:0000313" key="2">
    <source>
        <dbReference type="Proteomes" id="UP000324800"/>
    </source>
</evidence>
<accession>A0A5J4U250</accession>
<dbReference type="AlphaFoldDB" id="A0A5J4U250"/>
<name>A0A5J4U250_9EUKA</name>
<dbReference type="EMBL" id="SNRW01021642">
    <property type="protein sequence ID" value="KAA6364454.1"/>
    <property type="molecule type" value="Genomic_DNA"/>
</dbReference>
<gene>
    <name evidence="1" type="ORF">EZS28_040019</name>
</gene>
<dbReference type="Proteomes" id="UP000324800">
    <property type="component" value="Unassembled WGS sequence"/>
</dbReference>
<sequence length="228" mass="26122">MKNKTRKWVIEVKSEDVLKAGGRMKKQKKHLPPGEMIVALLEGIKERNYLDCHGKEKQELLQVQDPEIIIANFIAQLGEEKSTDSNLTNCRTAICMLFKLQGIQNEKMIGVALHQIMKKPQTAMRKERKEELLFKQDIILKYLQQQFESNRELDEQELLGCTVASITALSTLLLAEIHRASVTKEKKGAWSLRTPKYRGIGDEVSLTFRPLLIKSVCSTAWISSWLTR</sequence>
<reference evidence="1 2" key="1">
    <citation type="submission" date="2019-03" db="EMBL/GenBank/DDBJ databases">
        <title>Single cell metagenomics reveals metabolic interactions within the superorganism composed of flagellate Streblomastix strix and complex community of Bacteroidetes bacteria on its surface.</title>
        <authorList>
            <person name="Treitli S.C."/>
            <person name="Kolisko M."/>
            <person name="Husnik F."/>
            <person name="Keeling P."/>
            <person name="Hampl V."/>
        </authorList>
    </citation>
    <scope>NUCLEOTIDE SEQUENCE [LARGE SCALE GENOMIC DNA]</scope>
    <source>
        <strain evidence="1">ST1C</strain>
    </source>
</reference>
<comment type="caution">
    <text evidence="1">The sequence shown here is derived from an EMBL/GenBank/DDBJ whole genome shotgun (WGS) entry which is preliminary data.</text>
</comment>